<protein>
    <submittedName>
        <fullName evidence="7">MULE transposase family protein</fullName>
    </submittedName>
</protein>
<evidence type="ECO:0000256" key="6">
    <source>
        <dbReference type="SAM" id="MobiDB-lite"/>
    </source>
</evidence>
<dbReference type="OrthoDB" id="9793302at2"/>
<dbReference type="Proteomes" id="UP000031890">
    <property type="component" value="Chromosome"/>
</dbReference>
<evidence type="ECO:0000256" key="2">
    <source>
        <dbReference type="ARBA" id="ARBA00010961"/>
    </source>
</evidence>
<keyword evidence="5" id="KW-0233">DNA recombination</keyword>
<evidence type="ECO:0000256" key="5">
    <source>
        <dbReference type="ARBA" id="ARBA00023172"/>
    </source>
</evidence>
<dbReference type="GO" id="GO:0003677">
    <property type="term" value="F:DNA binding"/>
    <property type="evidence" value="ECO:0007669"/>
    <property type="project" value="UniProtKB-KW"/>
</dbReference>
<proteinExistence type="inferred from homology"/>
<comment type="similarity">
    <text evidence="2">Belongs to the transposase mutator family.</text>
</comment>
<dbReference type="Pfam" id="PF00872">
    <property type="entry name" value="Transposase_mut"/>
    <property type="match status" value="1"/>
</dbReference>
<dbReference type="GO" id="GO:0006313">
    <property type="term" value="P:DNA transposition"/>
    <property type="evidence" value="ECO:0007669"/>
    <property type="project" value="InterPro"/>
</dbReference>
<dbReference type="InterPro" id="IPR001207">
    <property type="entry name" value="Transposase_mutator"/>
</dbReference>
<evidence type="ECO:0000313" key="8">
    <source>
        <dbReference type="Proteomes" id="UP000031890"/>
    </source>
</evidence>
<dbReference type="AlphaFoldDB" id="A0A0B6EMA0"/>
<dbReference type="GO" id="GO:0004803">
    <property type="term" value="F:transposase activity"/>
    <property type="evidence" value="ECO:0007669"/>
    <property type="project" value="InterPro"/>
</dbReference>
<keyword evidence="4" id="KW-0238">DNA-binding</keyword>
<name>A0A0B6EMA0_9CORY</name>
<evidence type="ECO:0000256" key="1">
    <source>
        <dbReference type="ARBA" id="ARBA00002190"/>
    </source>
</evidence>
<keyword evidence="3" id="KW-0815">Transposition</keyword>
<gene>
    <name evidence="7" type="ORF">CSING_00190</name>
</gene>
<dbReference type="RefSeq" id="WP_042528664.1">
    <property type="nucleotide sequence ID" value="NZ_CP010827.1"/>
</dbReference>
<feature type="region of interest" description="Disordered" evidence="6">
    <location>
        <begin position="361"/>
        <end position="387"/>
    </location>
</feature>
<dbReference type="KEGG" id="csx:CSING_00190"/>
<reference evidence="7 8" key="1">
    <citation type="journal article" date="2015" name="Genome Announc.">
        <title>Complete Genome Sequence and Annotation of Corynebacterium singulare DSM 44357, Isolated from a Human Semen Specimen.</title>
        <authorList>
            <person name="Merten M."/>
            <person name="Brinkrolf K."/>
            <person name="Albersmeier A."/>
            <person name="Kutter Y."/>
            <person name="Ruckert C."/>
            <person name="Tauch A."/>
        </authorList>
    </citation>
    <scope>NUCLEOTIDE SEQUENCE [LARGE SCALE GENOMIC DNA]</scope>
    <source>
        <strain evidence="7">IBS B52218</strain>
    </source>
</reference>
<comment type="function">
    <text evidence="1">Required for the transposition of the insertion element.</text>
</comment>
<feature type="compositionally biased region" description="Basic and acidic residues" evidence="6">
    <location>
        <begin position="361"/>
        <end position="376"/>
    </location>
</feature>
<dbReference type="STRING" id="161899.CSING_00190"/>
<evidence type="ECO:0000256" key="3">
    <source>
        <dbReference type="ARBA" id="ARBA00022578"/>
    </source>
</evidence>
<dbReference type="HOGENOM" id="CLU_062186_0_0_11"/>
<sequence length="403" mass="46261">MANRNRPSCDMCGHGLVKNGKTAAGTQRWLCPHCNASSINTRVHTSEIRHFKIFIDWILSGESADHLATRLGVSRRTLTRWFTLLWFITVPTSTDSYRVYDQVFIDGTYFHKKCLLVACTDTHVIAWHWCLRETSYEYLKLLDKIAQPLIVTTDGAGGALKALRIKWPDVRIQRCLVHVQRNTFADISRNPIHPAHKAIRKLGYMLVQVRNPEDAARFTAAVHHTRITFADWLKQRTYRSAIPAGQVPKWVSPNQKWWYTHRNARRALKRLEKLIHAGHLFAFLTPPDGLTQDLKATTNLLEGGINKQLKDLAGNHRGMFDEHQRITMDWWLYTHTEDPVAPLELAKQQDFGRQGEKAARAAWAKEELKRRGHPDGRPATYDTGIDNEWNPSLGIRKGWAGRS</sequence>
<organism evidence="7 8">
    <name type="scientific">Corynebacterium singulare</name>
    <dbReference type="NCBI Taxonomy" id="161899"/>
    <lineage>
        <taxon>Bacteria</taxon>
        <taxon>Bacillati</taxon>
        <taxon>Actinomycetota</taxon>
        <taxon>Actinomycetes</taxon>
        <taxon>Mycobacteriales</taxon>
        <taxon>Corynebacteriaceae</taxon>
        <taxon>Corynebacterium</taxon>
    </lineage>
</organism>
<dbReference type="InterPro" id="IPR048004">
    <property type="entry name" value="IS1249_transpos"/>
</dbReference>
<accession>A0A0B6EMA0</accession>
<evidence type="ECO:0000256" key="4">
    <source>
        <dbReference type="ARBA" id="ARBA00023125"/>
    </source>
</evidence>
<dbReference type="NCBIfam" id="NF033544">
    <property type="entry name" value="transpos_IS1249"/>
    <property type="match status" value="1"/>
</dbReference>
<dbReference type="EMBL" id="CP010827">
    <property type="protein sequence ID" value="AJI77607.1"/>
    <property type="molecule type" value="Genomic_DNA"/>
</dbReference>
<evidence type="ECO:0000313" key="7">
    <source>
        <dbReference type="EMBL" id="AJI77607.1"/>
    </source>
</evidence>